<dbReference type="PROSITE" id="PS50011">
    <property type="entry name" value="PROTEIN_KINASE_DOM"/>
    <property type="match status" value="1"/>
</dbReference>
<evidence type="ECO:0000259" key="2">
    <source>
        <dbReference type="PROSITE" id="PS50011"/>
    </source>
</evidence>
<organism evidence="3 4">
    <name type="scientific">Canna indica</name>
    <name type="common">Indian-shot</name>
    <dbReference type="NCBI Taxonomy" id="4628"/>
    <lineage>
        <taxon>Eukaryota</taxon>
        <taxon>Viridiplantae</taxon>
        <taxon>Streptophyta</taxon>
        <taxon>Embryophyta</taxon>
        <taxon>Tracheophyta</taxon>
        <taxon>Spermatophyta</taxon>
        <taxon>Magnoliopsida</taxon>
        <taxon>Liliopsida</taxon>
        <taxon>Zingiberales</taxon>
        <taxon>Cannaceae</taxon>
        <taxon>Canna</taxon>
    </lineage>
</organism>
<dbReference type="Pfam" id="PF06760">
    <property type="entry name" value="DUF1221"/>
    <property type="match status" value="1"/>
</dbReference>
<dbReference type="InterPro" id="IPR001245">
    <property type="entry name" value="Ser-Thr/Tyr_kinase_cat_dom"/>
</dbReference>
<name>A0AAQ3JXE1_9LILI</name>
<dbReference type="Proteomes" id="UP001327560">
    <property type="component" value="Chromosome 2"/>
</dbReference>
<dbReference type="Pfam" id="PF07714">
    <property type="entry name" value="PK_Tyr_Ser-Thr"/>
    <property type="match status" value="1"/>
</dbReference>
<keyword evidence="4" id="KW-1185">Reference proteome</keyword>
<dbReference type="GO" id="GO:0004674">
    <property type="term" value="F:protein serine/threonine kinase activity"/>
    <property type="evidence" value="ECO:0007669"/>
    <property type="project" value="TreeGrafter"/>
</dbReference>
<dbReference type="EMBL" id="CP136891">
    <property type="protein sequence ID" value="WOK97936.1"/>
    <property type="molecule type" value="Genomic_DNA"/>
</dbReference>
<evidence type="ECO:0000313" key="4">
    <source>
        <dbReference type="Proteomes" id="UP001327560"/>
    </source>
</evidence>
<feature type="region of interest" description="Disordered" evidence="1">
    <location>
        <begin position="618"/>
        <end position="673"/>
    </location>
</feature>
<dbReference type="AlphaFoldDB" id="A0AAQ3JXE1"/>
<dbReference type="PANTHER" id="PTHR44329">
    <property type="entry name" value="SERINE/THREONINE-PROTEIN KINASE TNNI3K-RELATED"/>
    <property type="match status" value="1"/>
</dbReference>
<reference evidence="3 4" key="1">
    <citation type="submission" date="2023-10" db="EMBL/GenBank/DDBJ databases">
        <title>Chromosome-scale genome assembly provides insights into flower coloration mechanisms of Canna indica.</title>
        <authorList>
            <person name="Li C."/>
        </authorList>
    </citation>
    <scope>NUCLEOTIDE SEQUENCE [LARGE SCALE GENOMIC DNA]</scope>
    <source>
        <tissue evidence="3">Flower</tissue>
    </source>
</reference>
<dbReference type="InterPro" id="IPR051681">
    <property type="entry name" value="Ser/Thr_Kinases-Pseudokinases"/>
</dbReference>
<protein>
    <submittedName>
        <fullName evidence="3">Tyrosine-protein kinase ABL1-like</fullName>
    </submittedName>
</protein>
<dbReference type="FunFam" id="1.10.510.10:FF:000778">
    <property type="entry name" value="Kinase family protein"/>
    <property type="match status" value="1"/>
</dbReference>
<feature type="region of interest" description="Disordered" evidence="1">
    <location>
        <begin position="562"/>
        <end position="582"/>
    </location>
</feature>
<proteinExistence type="predicted"/>
<feature type="domain" description="Protein kinase" evidence="2">
    <location>
        <begin position="233"/>
        <end position="506"/>
    </location>
</feature>
<dbReference type="InterPro" id="IPR000719">
    <property type="entry name" value="Prot_kinase_dom"/>
</dbReference>
<gene>
    <name evidence="3" type="ORF">Cni_G06644</name>
</gene>
<dbReference type="InterPro" id="IPR010632">
    <property type="entry name" value="DUF1221"/>
</dbReference>
<dbReference type="InterPro" id="IPR011009">
    <property type="entry name" value="Kinase-like_dom_sf"/>
</dbReference>
<feature type="compositionally biased region" description="Polar residues" evidence="1">
    <location>
        <begin position="618"/>
        <end position="651"/>
    </location>
</feature>
<feature type="compositionally biased region" description="Basic and acidic residues" evidence="1">
    <location>
        <begin position="562"/>
        <end position="573"/>
    </location>
</feature>
<dbReference type="Gene3D" id="1.10.510.10">
    <property type="entry name" value="Transferase(Phosphotransferase) domain 1"/>
    <property type="match status" value="1"/>
</dbReference>
<dbReference type="PANTHER" id="PTHR44329:SF260">
    <property type="entry name" value="PROTEIN KINASE DOMAIN-CONTAINING PROTEIN"/>
    <property type="match status" value="1"/>
</dbReference>
<keyword evidence="3" id="KW-0808">Transferase</keyword>
<evidence type="ECO:0000313" key="3">
    <source>
        <dbReference type="EMBL" id="WOK97936.1"/>
    </source>
</evidence>
<evidence type="ECO:0000256" key="1">
    <source>
        <dbReference type="SAM" id="MobiDB-lite"/>
    </source>
</evidence>
<dbReference type="GO" id="GO:0005524">
    <property type="term" value="F:ATP binding"/>
    <property type="evidence" value="ECO:0007669"/>
    <property type="project" value="InterPro"/>
</dbReference>
<sequence>MEQFRQIGEVVGSLKALMVFHNAIRINQRQCSLLVDACHLAFDGVAEELRSHLRFEEKSTKWRALEHPLKELHRVFREGEQYIKQCLEPGDWWCKAISLNHNTDAIEFHLHNLLWCVPVVIEAIENVAESVGGDHDEIYKKKLVFSKKYERDWMEPKLFQLKLGKSYLNSQELRARLDTAWKEDHWILSETIEEMRSSGSNPLTKQENRLADLLVGPRGKLFPNSVLVGSPDYQVRRRFGAGSNFKEVQWMGESFSVKHAIGDVEPLMNEISILSSVSHPNVMHYMYSFIDEEKKECFMVMELMTKDLSSYIRETCSTRRKSPFPLLVAVDTMLQIARGMEYLHSKKIYHGDLNPSNILVKARSPSADGYLIAKITGFALSPAKNSKTSANQAAAATNHCIWHSPEVLLEQEQSGDCRSKCTEKADIYSFAMICFELLTGKVPFEDNHLQGDKMSKNIRAGERPLFPSQTPKYLANLTKRCWHSDPSQRPSFASLCRVLRYIKRFLIMNPDQNQPDLATPPVDYFDMESSLSKIVANWATRGVPRISDIPFQMYSYRVLEREKTSTNVKDRSSESGSEGASVCGDENAFNGILPDDALSTSFDSVALLPQLSLDTNKTASTRKINGKPNKQLSGQNQKTRMVRSPNLSCGAQHQDELPTTAAASCDEPRKAKDRRSCLRSRVCVSLK</sequence>
<dbReference type="SUPFAM" id="SSF56112">
    <property type="entry name" value="Protein kinase-like (PK-like)"/>
    <property type="match status" value="1"/>
</dbReference>
<accession>A0AAQ3JXE1</accession>
<keyword evidence="3" id="KW-0418">Kinase</keyword>